<evidence type="ECO:0000256" key="2">
    <source>
        <dbReference type="SAM" id="Phobius"/>
    </source>
</evidence>
<keyword evidence="5" id="KW-1185">Reference proteome</keyword>
<dbReference type="InterPro" id="IPR004026">
    <property type="entry name" value="Ada_DNA_repair_Zn-bd"/>
</dbReference>
<dbReference type="GO" id="GO:0006281">
    <property type="term" value="P:DNA repair"/>
    <property type="evidence" value="ECO:0007669"/>
    <property type="project" value="InterPro"/>
</dbReference>
<accession>A0A1H7H608</accession>
<dbReference type="Gene3D" id="3.40.10.10">
    <property type="entry name" value="DNA Methylphosphotriester Repair Domain"/>
    <property type="match status" value="1"/>
</dbReference>
<dbReference type="Pfam" id="PF02805">
    <property type="entry name" value="Ada_Zn_binding"/>
    <property type="match status" value="1"/>
</dbReference>
<keyword evidence="1" id="KW-0010">Activator</keyword>
<protein>
    <submittedName>
        <fullName evidence="4">Metal binding domain of Ada</fullName>
    </submittedName>
</protein>
<reference evidence="5" key="1">
    <citation type="submission" date="2016-10" db="EMBL/GenBank/DDBJ databases">
        <authorList>
            <person name="Varghese N."/>
            <person name="Submissions S."/>
        </authorList>
    </citation>
    <scope>NUCLEOTIDE SEQUENCE [LARGE SCALE GENOMIC DNA]</scope>
    <source>
        <strain evidence="5">LMG 26416</strain>
    </source>
</reference>
<evidence type="ECO:0000313" key="5">
    <source>
        <dbReference type="Proteomes" id="UP000199120"/>
    </source>
</evidence>
<proteinExistence type="predicted"/>
<feature type="domain" description="Ada DNA repair metal-binding" evidence="3">
    <location>
        <begin position="13"/>
        <end position="59"/>
    </location>
</feature>
<dbReference type="GO" id="GO:0008168">
    <property type="term" value="F:methyltransferase activity"/>
    <property type="evidence" value="ECO:0007669"/>
    <property type="project" value="InterPro"/>
</dbReference>
<keyword evidence="2" id="KW-0472">Membrane</keyword>
<dbReference type="STRING" id="416943.SAMN05445871_0183"/>
<dbReference type="GO" id="GO:0006355">
    <property type="term" value="P:regulation of DNA-templated transcription"/>
    <property type="evidence" value="ECO:0007669"/>
    <property type="project" value="InterPro"/>
</dbReference>
<evidence type="ECO:0000313" key="4">
    <source>
        <dbReference type="EMBL" id="SEK45197.1"/>
    </source>
</evidence>
<dbReference type="GO" id="GO:0008270">
    <property type="term" value="F:zinc ion binding"/>
    <property type="evidence" value="ECO:0007669"/>
    <property type="project" value="InterPro"/>
</dbReference>
<dbReference type="AlphaFoldDB" id="A0A1H7H608"/>
<dbReference type="Proteomes" id="UP000199120">
    <property type="component" value="Unassembled WGS sequence"/>
</dbReference>
<dbReference type="OrthoDB" id="9811249at2"/>
<name>A0A1H7H608_9BURK</name>
<gene>
    <name evidence="4" type="ORF">SAMN05192542_102130</name>
</gene>
<evidence type="ECO:0000256" key="1">
    <source>
        <dbReference type="ARBA" id="ARBA00023159"/>
    </source>
</evidence>
<keyword evidence="2" id="KW-1133">Transmembrane helix</keyword>
<dbReference type="GO" id="GO:0003677">
    <property type="term" value="F:DNA binding"/>
    <property type="evidence" value="ECO:0007669"/>
    <property type="project" value="InterPro"/>
</dbReference>
<keyword evidence="2" id="KW-0812">Transmembrane</keyword>
<dbReference type="InterPro" id="IPR035451">
    <property type="entry name" value="Ada-like_dom_sf"/>
</dbReference>
<sequence length="97" mass="10763">MGYSRAMNIDPDTCYAAILAKDRRFDGWFFVGVSSTGVYCRPVCPVRPPKRRNCHFYATHVFLGETITPTMLAGCAIVLFGTALASGKIRLWTARQA</sequence>
<evidence type="ECO:0000259" key="3">
    <source>
        <dbReference type="Pfam" id="PF02805"/>
    </source>
</evidence>
<organism evidence="4 5">
    <name type="scientific">Paraburkholderia caballeronis</name>
    <dbReference type="NCBI Taxonomy" id="416943"/>
    <lineage>
        <taxon>Bacteria</taxon>
        <taxon>Pseudomonadati</taxon>
        <taxon>Pseudomonadota</taxon>
        <taxon>Betaproteobacteria</taxon>
        <taxon>Burkholderiales</taxon>
        <taxon>Burkholderiaceae</taxon>
        <taxon>Paraburkholderia</taxon>
    </lineage>
</organism>
<feature type="transmembrane region" description="Helical" evidence="2">
    <location>
        <begin position="66"/>
        <end position="85"/>
    </location>
</feature>
<dbReference type="SUPFAM" id="SSF57884">
    <property type="entry name" value="Ada DNA repair protein, N-terminal domain (N-Ada 10)"/>
    <property type="match status" value="1"/>
</dbReference>
<dbReference type="EMBL" id="FOAJ01000002">
    <property type="protein sequence ID" value="SEK45197.1"/>
    <property type="molecule type" value="Genomic_DNA"/>
</dbReference>